<evidence type="ECO:0000256" key="5">
    <source>
        <dbReference type="ARBA" id="ARBA00023136"/>
    </source>
</evidence>
<keyword evidence="3 7" id="KW-0812">Transmembrane</keyword>
<comment type="caution">
    <text evidence="9">The sequence shown here is derived from an EMBL/GenBank/DDBJ whole genome shotgun (WGS) entry which is preliminary data.</text>
</comment>
<feature type="transmembrane region" description="Helical" evidence="7">
    <location>
        <begin position="188"/>
        <end position="208"/>
    </location>
</feature>
<dbReference type="PROSITE" id="PS50850">
    <property type="entry name" value="MFS"/>
    <property type="match status" value="1"/>
</dbReference>
<evidence type="ECO:0000313" key="10">
    <source>
        <dbReference type="Proteomes" id="UP001597280"/>
    </source>
</evidence>
<dbReference type="InterPro" id="IPR011701">
    <property type="entry name" value="MFS"/>
</dbReference>
<name>A0ABW4Q068_9MICO</name>
<dbReference type="PANTHER" id="PTHR43124:SF3">
    <property type="entry name" value="CHLORAMPHENICOL EFFLUX PUMP RV0191"/>
    <property type="match status" value="1"/>
</dbReference>
<feature type="compositionally biased region" description="Low complexity" evidence="6">
    <location>
        <begin position="12"/>
        <end position="30"/>
    </location>
</feature>
<keyword evidence="10" id="KW-1185">Reference proteome</keyword>
<feature type="transmembrane region" description="Helical" evidence="7">
    <location>
        <begin position="99"/>
        <end position="117"/>
    </location>
</feature>
<evidence type="ECO:0000256" key="1">
    <source>
        <dbReference type="ARBA" id="ARBA00004651"/>
    </source>
</evidence>
<dbReference type="Proteomes" id="UP001597280">
    <property type="component" value="Unassembled WGS sequence"/>
</dbReference>
<evidence type="ECO:0000256" key="3">
    <source>
        <dbReference type="ARBA" id="ARBA00022692"/>
    </source>
</evidence>
<feature type="transmembrane region" description="Helical" evidence="7">
    <location>
        <begin position="339"/>
        <end position="362"/>
    </location>
</feature>
<evidence type="ECO:0000259" key="8">
    <source>
        <dbReference type="PROSITE" id="PS50850"/>
    </source>
</evidence>
<evidence type="ECO:0000313" key="9">
    <source>
        <dbReference type="EMBL" id="MFD1836366.1"/>
    </source>
</evidence>
<dbReference type="Gene3D" id="1.20.1250.20">
    <property type="entry name" value="MFS general substrate transporter like domains"/>
    <property type="match status" value="1"/>
</dbReference>
<reference evidence="10" key="1">
    <citation type="journal article" date="2019" name="Int. J. Syst. Evol. Microbiol.">
        <title>The Global Catalogue of Microorganisms (GCM) 10K type strain sequencing project: providing services to taxonomists for standard genome sequencing and annotation.</title>
        <authorList>
            <consortium name="The Broad Institute Genomics Platform"/>
            <consortium name="The Broad Institute Genome Sequencing Center for Infectious Disease"/>
            <person name="Wu L."/>
            <person name="Ma J."/>
        </authorList>
    </citation>
    <scope>NUCLEOTIDE SEQUENCE [LARGE SCALE GENOMIC DNA]</scope>
    <source>
        <strain evidence="10">JCM 11650</strain>
    </source>
</reference>
<evidence type="ECO:0000256" key="4">
    <source>
        <dbReference type="ARBA" id="ARBA00022989"/>
    </source>
</evidence>
<dbReference type="InterPro" id="IPR050189">
    <property type="entry name" value="MFS_Efflux_Transporters"/>
</dbReference>
<feature type="region of interest" description="Disordered" evidence="6">
    <location>
        <begin position="1"/>
        <end position="30"/>
    </location>
</feature>
<dbReference type="InterPro" id="IPR036259">
    <property type="entry name" value="MFS_trans_sf"/>
</dbReference>
<feature type="transmembrane region" description="Helical" evidence="7">
    <location>
        <begin position="278"/>
        <end position="299"/>
    </location>
</feature>
<proteinExistence type="predicted"/>
<dbReference type="PANTHER" id="PTHR43124">
    <property type="entry name" value="PURINE EFFLUX PUMP PBUE"/>
    <property type="match status" value="1"/>
</dbReference>
<keyword evidence="2" id="KW-1003">Cell membrane</keyword>
<feature type="transmembrane region" description="Helical" evidence="7">
    <location>
        <begin position="311"/>
        <end position="333"/>
    </location>
</feature>
<dbReference type="EMBL" id="JBHUFL010000003">
    <property type="protein sequence ID" value="MFD1836366.1"/>
    <property type="molecule type" value="Genomic_DNA"/>
</dbReference>
<dbReference type="RefSeq" id="WP_137770410.1">
    <property type="nucleotide sequence ID" value="NZ_BAAAIS010000003.1"/>
</dbReference>
<feature type="domain" description="Major facilitator superfamily (MFS) profile" evidence="8">
    <location>
        <begin position="33"/>
        <end position="430"/>
    </location>
</feature>
<protein>
    <submittedName>
        <fullName evidence="9">MFS transporter</fullName>
    </submittedName>
</protein>
<sequence length="448" mass="47636">MSQLHDTAELTGSGAPTPSRGAPGAAPPGRGRTVAALGFSQAVDNSESGLINVFFPLIRTAFGLDYGALGMLTAIPRLARMLFGPFWAMMADRFGRKRILFLVTGVWGLWTVLAGFAPNYTVLVVLFAISAIGTVASEPILNGLLPDIFAKSERGKAYGLVRGIGGGVGIVMGPAIGMFGANPDGWRYAMWAMGGVSILSGILILLWVPSTRGVSSALISADPDSGTFSFSDALKLFRIPTIALTVAMIPLVTSVAVIPFFSTFLVDVRHYSVPESTVIMAVYSLGTMFSAFLGGYLGDLFDKRFGAKGRVMLMQIYLVTFAITVALTTQLPFENRPFVYGSALVMGLVFSIGFSGCVLPMISTVVPLQLSATAFAFLFSFVQGGIAALFSMFAGNIADAIGLGGTFLWFMTVPYLLNAVLWFGFYKVYPRDRAKQDARTAAVLDGAI</sequence>
<comment type="subcellular location">
    <subcellularLocation>
        <location evidence="1">Cell membrane</location>
        <topology evidence="1">Multi-pass membrane protein</topology>
    </subcellularLocation>
</comment>
<feature type="transmembrane region" description="Helical" evidence="7">
    <location>
        <begin position="123"/>
        <end position="145"/>
    </location>
</feature>
<feature type="transmembrane region" description="Helical" evidence="7">
    <location>
        <begin position="157"/>
        <end position="176"/>
    </location>
</feature>
<dbReference type="SUPFAM" id="SSF103473">
    <property type="entry name" value="MFS general substrate transporter"/>
    <property type="match status" value="1"/>
</dbReference>
<dbReference type="Pfam" id="PF07690">
    <property type="entry name" value="MFS_1"/>
    <property type="match status" value="1"/>
</dbReference>
<organism evidence="9 10">
    <name type="scientific">Brachybacterium rhamnosum</name>
    <dbReference type="NCBI Taxonomy" id="173361"/>
    <lineage>
        <taxon>Bacteria</taxon>
        <taxon>Bacillati</taxon>
        <taxon>Actinomycetota</taxon>
        <taxon>Actinomycetes</taxon>
        <taxon>Micrococcales</taxon>
        <taxon>Dermabacteraceae</taxon>
        <taxon>Brachybacterium</taxon>
    </lineage>
</organism>
<keyword evidence="4 7" id="KW-1133">Transmembrane helix</keyword>
<feature type="transmembrane region" description="Helical" evidence="7">
    <location>
        <begin position="242"/>
        <end position="266"/>
    </location>
</feature>
<evidence type="ECO:0000256" key="7">
    <source>
        <dbReference type="SAM" id="Phobius"/>
    </source>
</evidence>
<feature type="transmembrane region" description="Helical" evidence="7">
    <location>
        <begin position="407"/>
        <end position="429"/>
    </location>
</feature>
<evidence type="ECO:0000256" key="2">
    <source>
        <dbReference type="ARBA" id="ARBA00022475"/>
    </source>
</evidence>
<feature type="transmembrane region" description="Helical" evidence="7">
    <location>
        <begin position="374"/>
        <end position="395"/>
    </location>
</feature>
<keyword evidence="5 7" id="KW-0472">Membrane</keyword>
<evidence type="ECO:0000256" key="6">
    <source>
        <dbReference type="SAM" id="MobiDB-lite"/>
    </source>
</evidence>
<accession>A0ABW4Q068</accession>
<gene>
    <name evidence="9" type="ORF">ACFSDA_14970</name>
</gene>
<dbReference type="InterPro" id="IPR020846">
    <property type="entry name" value="MFS_dom"/>
</dbReference>